<keyword evidence="9" id="KW-0812">Transmembrane</keyword>
<dbReference type="GO" id="GO:0005524">
    <property type="term" value="F:ATP binding"/>
    <property type="evidence" value="ECO:0007669"/>
    <property type="project" value="UniProtKB-UniRule"/>
</dbReference>
<proteinExistence type="predicted"/>
<dbReference type="EMBL" id="CP029604">
    <property type="protein sequence ID" value="AWO84819.1"/>
    <property type="molecule type" value="Genomic_DNA"/>
</dbReference>
<organism evidence="11 12">
    <name type="scientific">Gordonia terrae</name>
    <dbReference type="NCBI Taxonomy" id="2055"/>
    <lineage>
        <taxon>Bacteria</taxon>
        <taxon>Bacillati</taxon>
        <taxon>Actinomycetota</taxon>
        <taxon>Actinomycetes</taxon>
        <taxon>Mycobacteriales</taxon>
        <taxon>Gordoniaceae</taxon>
        <taxon>Gordonia</taxon>
    </lineage>
</organism>
<dbReference type="Gene3D" id="3.30.200.20">
    <property type="entry name" value="Phosphorylase Kinase, domain 1"/>
    <property type="match status" value="1"/>
</dbReference>
<dbReference type="InterPro" id="IPR017441">
    <property type="entry name" value="Protein_kinase_ATP_BS"/>
</dbReference>
<evidence type="ECO:0000256" key="5">
    <source>
        <dbReference type="ARBA" id="ARBA00022777"/>
    </source>
</evidence>
<dbReference type="Pfam" id="PF00069">
    <property type="entry name" value="Pkinase"/>
    <property type="match status" value="1"/>
</dbReference>
<gene>
    <name evidence="11" type="ORF">DLJ61_16055</name>
</gene>
<evidence type="ECO:0000256" key="2">
    <source>
        <dbReference type="ARBA" id="ARBA00022527"/>
    </source>
</evidence>
<evidence type="ECO:0000256" key="7">
    <source>
        <dbReference type="PROSITE-ProRule" id="PRU10141"/>
    </source>
</evidence>
<accession>A0AAD0P086</accession>
<keyword evidence="9" id="KW-1133">Transmembrane helix</keyword>
<evidence type="ECO:0000313" key="11">
    <source>
        <dbReference type="EMBL" id="AWO84819.1"/>
    </source>
</evidence>
<keyword evidence="3" id="KW-0808">Transferase</keyword>
<dbReference type="EC" id="2.7.11.1" evidence="1"/>
<feature type="transmembrane region" description="Helical" evidence="9">
    <location>
        <begin position="342"/>
        <end position="365"/>
    </location>
</feature>
<keyword evidence="5 11" id="KW-0418">Kinase</keyword>
<dbReference type="CDD" id="cd14014">
    <property type="entry name" value="STKc_PknB_like"/>
    <property type="match status" value="1"/>
</dbReference>
<dbReference type="GeneID" id="32689301"/>
<evidence type="ECO:0000256" key="3">
    <source>
        <dbReference type="ARBA" id="ARBA00022679"/>
    </source>
</evidence>
<dbReference type="PROSITE" id="PS50011">
    <property type="entry name" value="PROTEIN_KINASE_DOM"/>
    <property type="match status" value="1"/>
</dbReference>
<dbReference type="Proteomes" id="UP000247118">
    <property type="component" value="Chromosome"/>
</dbReference>
<feature type="compositionally biased region" description="Pro residues" evidence="8">
    <location>
        <begin position="396"/>
        <end position="408"/>
    </location>
</feature>
<dbReference type="PANTHER" id="PTHR43289">
    <property type="entry name" value="MITOGEN-ACTIVATED PROTEIN KINASE KINASE KINASE 20-RELATED"/>
    <property type="match status" value="1"/>
</dbReference>
<feature type="domain" description="Protein kinase" evidence="10">
    <location>
        <begin position="31"/>
        <end position="285"/>
    </location>
</feature>
<keyword evidence="6 7" id="KW-0067">ATP-binding</keyword>
<name>A0AAD0P086_9ACTN</name>
<evidence type="ECO:0000259" key="10">
    <source>
        <dbReference type="PROSITE" id="PS50011"/>
    </source>
</evidence>
<sequence>MRGVDVRRRLWPPTLVRVSESVRPGDRLGPYLIEGLIGRGGMGEVYRATDTRKDRVVALKVLGPQVADDPAFRDRFHRESRVAARLNDPHVIPIHDWGEIDGRLFIDMRLVDGRDLRTLLLEDGPLPPDRALRIIGQIGDALDAAHRSGLVHRDVKPDNILVDDRDFAYLVDFGLAQADTDTRFTSTGTAVGSFGYMAPERFGDDAVGPPADVYALACVLFECLAGTHPFASATTIERLIAAHLTAPPPRLGAAVDHVIARGMAKDPAQRQHSSAELVADAGAALRSEPLGGTPTIIPAGPPTVVPATRYASGPNGTPGPVGPWDATRAAAWTSPTRRRSPLVPIIVATVVVLLLCAGIVAWAIVTTQRDSPATAGDLSAPPTTVTTPSSTSAPTAPGPTSQPGPTSRPGPSSLPSTSSPRAIVPGDLGLTVPMTRPACDGTGIVVVANAIAPGNYPGEVQSYLNQFPGASYLRTDQSCPSLKQVSRVGTPIYAVYYVAGRTLGDICSMRNQIGGPSYGRWLDYTSDPESQITC</sequence>
<evidence type="ECO:0000256" key="6">
    <source>
        <dbReference type="ARBA" id="ARBA00022840"/>
    </source>
</evidence>
<keyword evidence="2 11" id="KW-0723">Serine/threonine-protein kinase</keyword>
<reference evidence="11 12" key="1">
    <citation type="submission" date="2018-05" db="EMBL/GenBank/DDBJ databases">
        <title>Complete genome sequence of Gordonia terrae NRRL B-16283.</title>
        <authorList>
            <person name="Garlena R.A."/>
            <person name="Russell D.A."/>
            <person name="Hatfull G.F."/>
        </authorList>
    </citation>
    <scope>NUCLEOTIDE SEQUENCE [LARGE SCALE GENOMIC DNA]</scope>
    <source>
        <strain evidence="11 12">NRRL B-16283</strain>
    </source>
</reference>
<feature type="region of interest" description="Disordered" evidence="8">
    <location>
        <begin position="372"/>
        <end position="427"/>
    </location>
</feature>
<dbReference type="PROSITE" id="PS00107">
    <property type="entry name" value="PROTEIN_KINASE_ATP"/>
    <property type="match status" value="1"/>
</dbReference>
<evidence type="ECO:0000256" key="9">
    <source>
        <dbReference type="SAM" id="Phobius"/>
    </source>
</evidence>
<dbReference type="PROSITE" id="PS00108">
    <property type="entry name" value="PROTEIN_KINASE_ST"/>
    <property type="match status" value="1"/>
</dbReference>
<keyword evidence="9" id="KW-0472">Membrane</keyword>
<dbReference type="RefSeq" id="WP_004022960.1">
    <property type="nucleotide sequence ID" value="NZ_CABEIC010000002.1"/>
</dbReference>
<dbReference type="SMART" id="SM00220">
    <property type="entry name" value="S_TKc"/>
    <property type="match status" value="1"/>
</dbReference>
<feature type="compositionally biased region" description="Low complexity" evidence="8">
    <location>
        <begin position="409"/>
        <end position="420"/>
    </location>
</feature>
<feature type="compositionally biased region" description="Low complexity" evidence="8">
    <location>
        <begin position="379"/>
        <end position="395"/>
    </location>
</feature>
<dbReference type="AlphaFoldDB" id="A0AAD0P086"/>
<evidence type="ECO:0000256" key="4">
    <source>
        <dbReference type="ARBA" id="ARBA00022741"/>
    </source>
</evidence>
<dbReference type="InterPro" id="IPR000719">
    <property type="entry name" value="Prot_kinase_dom"/>
</dbReference>
<dbReference type="Gene3D" id="1.10.510.10">
    <property type="entry name" value="Transferase(Phosphotransferase) domain 1"/>
    <property type="match status" value="1"/>
</dbReference>
<evidence type="ECO:0000256" key="8">
    <source>
        <dbReference type="SAM" id="MobiDB-lite"/>
    </source>
</evidence>
<protein>
    <recommendedName>
        <fullName evidence="1">non-specific serine/threonine protein kinase</fullName>
        <ecNumber evidence="1">2.7.11.1</ecNumber>
    </recommendedName>
</protein>
<dbReference type="InterPro" id="IPR011009">
    <property type="entry name" value="Kinase-like_dom_sf"/>
</dbReference>
<keyword evidence="4 7" id="KW-0547">Nucleotide-binding</keyword>
<dbReference type="FunFam" id="3.30.200.20:FF:000348">
    <property type="entry name" value="Serine/threonine protein kinase"/>
    <property type="match status" value="1"/>
</dbReference>
<dbReference type="SUPFAM" id="SSF56112">
    <property type="entry name" value="Protein kinase-like (PK-like)"/>
    <property type="match status" value="1"/>
</dbReference>
<evidence type="ECO:0000256" key="1">
    <source>
        <dbReference type="ARBA" id="ARBA00012513"/>
    </source>
</evidence>
<feature type="binding site" evidence="7">
    <location>
        <position position="60"/>
    </location>
    <ligand>
        <name>ATP</name>
        <dbReference type="ChEBI" id="CHEBI:30616"/>
    </ligand>
</feature>
<dbReference type="PANTHER" id="PTHR43289:SF6">
    <property type="entry name" value="SERINE_THREONINE-PROTEIN KINASE NEKL-3"/>
    <property type="match status" value="1"/>
</dbReference>
<dbReference type="InterPro" id="IPR008271">
    <property type="entry name" value="Ser/Thr_kinase_AS"/>
</dbReference>
<evidence type="ECO:0000313" key="12">
    <source>
        <dbReference type="Proteomes" id="UP000247118"/>
    </source>
</evidence>
<dbReference type="GO" id="GO:0004674">
    <property type="term" value="F:protein serine/threonine kinase activity"/>
    <property type="evidence" value="ECO:0007669"/>
    <property type="project" value="UniProtKB-KW"/>
</dbReference>